<gene>
    <name evidence="2" type="ORF">PENSUB_10198</name>
</gene>
<feature type="compositionally biased region" description="Low complexity" evidence="1">
    <location>
        <begin position="35"/>
        <end position="55"/>
    </location>
</feature>
<accession>A0A1Q5TAX6</accession>
<name>A0A1Q5TAX6_9EURO</name>
<dbReference type="STRING" id="1316194.A0A1Q5TAX6"/>
<reference evidence="2 3" key="1">
    <citation type="submission" date="2016-10" db="EMBL/GenBank/DDBJ databases">
        <title>Genome sequence of the ascomycete fungus Penicillium subrubescens.</title>
        <authorList>
            <person name="De Vries R.P."/>
            <person name="Peng M."/>
            <person name="Dilokpimol A."/>
            <person name="Hilden K."/>
            <person name="Makela M.R."/>
            <person name="Grigoriev I."/>
            <person name="Riley R."/>
            <person name="Granchi Z."/>
        </authorList>
    </citation>
    <scope>NUCLEOTIDE SEQUENCE [LARGE SCALE GENOMIC DNA]</scope>
    <source>
        <strain evidence="2 3">CBS 132785</strain>
    </source>
</reference>
<comment type="caution">
    <text evidence="2">The sequence shown here is derived from an EMBL/GenBank/DDBJ whole genome shotgun (WGS) entry which is preliminary data.</text>
</comment>
<feature type="region of interest" description="Disordered" evidence="1">
    <location>
        <begin position="35"/>
        <end position="61"/>
    </location>
</feature>
<evidence type="ECO:0000256" key="1">
    <source>
        <dbReference type="SAM" id="MobiDB-lite"/>
    </source>
</evidence>
<dbReference type="EMBL" id="MNBE01000695">
    <property type="protein sequence ID" value="OKO97404.1"/>
    <property type="molecule type" value="Genomic_DNA"/>
</dbReference>
<protein>
    <submittedName>
        <fullName evidence="2">Uncharacterized protein</fullName>
    </submittedName>
</protein>
<evidence type="ECO:0000313" key="2">
    <source>
        <dbReference type="EMBL" id="OKO97404.1"/>
    </source>
</evidence>
<evidence type="ECO:0000313" key="3">
    <source>
        <dbReference type="Proteomes" id="UP000186955"/>
    </source>
</evidence>
<keyword evidence="3" id="KW-1185">Reference proteome</keyword>
<proteinExistence type="predicted"/>
<dbReference type="Proteomes" id="UP000186955">
    <property type="component" value="Unassembled WGS sequence"/>
</dbReference>
<dbReference type="AlphaFoldDB" id="A0A1Q5TAX6"/>
<organism evidence="2 3">
    <name type="scientific">Penicillium subrubescens</name>
    <dbReference type="NCBI Taxonomy" id="1316194"/>
    <lineage>
        <taxon>Eukaryota</taxon>
        <taxon>Fungi</taxon>
        <taxon>Dikarya</taxon>
        <taxon>Ascomycota</taxon>
        <taxon>Pezizomycotina</taxon>
        <taxon>Eurotiomycetes</taxon>
        <taxon>Eurotiomycetidae</taxon>
        <taxon>Eurotiales</taxon>
        <taxon>Aspergillaceae</taxon>
        <taxon>Penicillium</taxon>
    </lineage>
</organism>
<sequence>MPAKLSILVFVASPLDYARYRHAALYLDFDNTHTNTETESNSKSNSNSNNTSTTTENEDDIKSSVMEVVGSPGYFSFHERVNTSLPVAATGLAKAVFVSSIPDTVPVSSLRAIISGTPVADQESDWNSQNWVGDALGRLVTAGYLDAADKDRGLDDMVDVILEAKDEEIA</sequence>
<dbReference type="OrthoDB" id="37659at2759"/>